<proteinExistence type="predicted"/>
<reference evidence="1 2" key="1">
    <citation type="submission" date="2024-02" db="EMBL/GenBank/DDBJ databases">
        <title>A novel Gemmatimonadota bacterium.</title>
        <authorList>
            <person name="Du Z.-J."/>
            <person name="Ye Y.-Q."/>
        </authorList>
    </citation>
    <scope>NUCLEOTIDE SEQUENCE [LARGE SCALE GENOMIC DNA]</scope>
    <source>
        <strain evidence="1 2">DH-20</strain>
    </source>
</reference>
<evidence type="ECO:0000313" key="2">
    <source>
        <dbReference type="Proteomes" id="UP001484239"/>
    </source>
</evidence>
<protein>
    <recommendedName>
        <fullName evidence="3">Zinc-finger domain-containing protein</fullName>
    </recommendedName>
</protein>
<dbReference type="EMBL" id="JBBHLI010000011">
    <property type="protein sequence ID" value="MEK9502397.1"/>
    <property type="molecule type" value="Genomic_DNA"/>
</dbReference>
<dbReference type="Proteomes" id="UP001484239">
    <property type="component" value="Unassembled WGS sequence"/>
</dbReference>
<gene>
    <name evidence="1" type="ORF">WI372_15495</name>
</gene>
<sequence>MTCDEFIEAFSDLVDETGSEKLRAEALRHRDACANCRRYEEVYRGGLRLLESEIDEIEVSEDFHLRLQHRLFHVDDERALARSRAGVAPSSMVLGAAAVMAALVAVPPFFEPDPEVELSPIVVSVPSSLPAGLRVPLPTFLPASLSPSTLELRGDDLWRQPAALFYPYAPVRARYRNAASTGLGLE</sequence>
<name>A0ABU9ECE3_9BACT</name>
<evidence type="ECO:0000313" key="1">
    <source>
        <dbReference type="EMBL" id="MEK9502397.1"/>
    </source>
</evidence>
<keyword evidence="2" id="KW-1185">Reference proteome</keyword>
<evidence type="ECO:0008006" key="3">
    <source>
        <dbReference type="Google" id="ProtNLM"/>
    </source>
</evidence>
<comment type="caution">
    <text evidence="1">The sequence shown here is derived from an EMBL/GenBank/DDBJ whole genome shotgun (WGS) entry which is preliminary data.</text>
</comment>
<organism evidence="1 2">
    <name type="scientific">Gaopeijia maritima</name>
    <dbReference type="NCBI Taxonomy" id="3119007"/>
    <lineage>
        <taxon>Bacteria</taxon>
        <taxon>Pseudomonadati</taxon>
        <taxon>Gemmatimonadota</taxon>
        <taxon>Longimicrobiia</taxon>
        <taxon>Gaopeijiales</taxon>
        <taxon>Gaopeijiaceae</taxon>
        <taxon>Gaopeijia</taxon>
    </lineage>
</organism>
<dbReference type="RefSeq" id="WP_405278513.1">
    <property type="nucleotide sequence ID" value="NZ_CP144380.1"/>
</dbReference>
<accession>A0ABU9ECE3</accession>